<organism evidence="1 2">
    <name type="scientific">Sphingopyxis granuli</name>
    <dbReference type="NCBI Taxonomy" id="267128"/>
    <lineage>
        <taxon>Bacteria</taxon>
        <taxon>Pseudomonadati</taxon>
        <taxon>Pseudomonadota</taxon>
        <taxon>Alphaproteobacteria</taxon>
        <taxon>Sphingomonadales</taxon>
        <taxon>Sphingomonadaceae</taxon>
        <taxon>Sphingopyxis</taxon>
    </lineage>
</organism>
<name>A0AA86GMU8_9SPHN</name>
<dbReference type="EMBL" id="CP012199">
    <property type="protein sequence ID" value="AMG74900.1"/>
    <property type="molecule type" value="Genomic_DNA"/>
</dbReference>
<proteinExistence type="predicted"/>
<dbReference type="KEGG" id="sgi:SGRAN_2542"/>
<keyword evidence="2" id="KW-1185">Reference proteome</keyword>
<gene>
    <name evidence="1" type="ORF">SGRAN_2542</name>
</gene>
<sequence>MNGGTTIAGQIERLIVRLDGAGVCDACVTDRLNLSVPAQANVVTRALGGTRGFERKKDECTLCGSTRTVIRRSVR</sequence>
<dbReference type="AlphaFoldDB" id="A0AA86GMU8"/>
<reference evidence="1 2" key="1">
    <citation type="journal article" date="2016" name="BMC Genomics">
        <title>Genomic analysis of the nitrate-respiring Sphingopyxis granuli (formerly Sphingomonas macrogoltabida) strain TFA.</title>
        <authorList>
            <person name="Garcia-Romero I."/>
            <person name="Perez-Pulido A.J."/>
            <person name="Gonzalez-Flores Y.E."/>
            <person name="Reyes-Ramirez F."/>
            <person name="Santero E."/>
            <person name="Floriano B."/>
        </authorList>
    </citation>
    <scope>NUCLEOTIDE SEQUENCE [LARGE SCALE GENOMIC DNA]</scope>
    <source>
        <strain evidence="1 2">TFA</strain>
    </source>
</reference>
<evidence type="ECO:0000313" key="1">
    <source>
        <dbReference type="EMBL" id="AMG74900.1"/>
    </source>
</evidence>
<evidence type="ECO:0000313" key="2">
    <source>
        <dbReference type="Proteomes" id="UP000058599"/>
    </source>
</evidence>
<protein>
    <submittedName>
        <fullName evidence="1">Uncharacterized protein</fullName>
    </submittedName>
</protein>
<dbReference type="Proteomes" id="UP000058599">
    <property type="component" value="Chromosome"/>
</dbReference>
<accession>A0AA86GMU8</accession>
<dbReference type="RefSeq" id="WP_067184176.1">
    <property type="nucleotide sequence ID" value="NZ_CP012199.1"/>
</dbReference>